<dbReference type="SUPFAM" id="SSF57586">
    <property type="entry name" value="TNF receptor-like"/>
    <property type="match status" value="2"/>
</dbReference>
<evidence type="ECO:0000313" key="12">
    <source>
        <dbReference type="Proteomes" id="UP000472265"/>
    </source>
</evidence>
<dbReference type="GeneID" id="115567209"/>
<reference evidence="11" key="2">
    <citation type="submission" date="2025-08" db="UniProtKB">
        <authorList>
            <consortium name="Ensembl"/>
        </authorList>
    </citation>
    <scope>IDENTIFICATION</scope>
</reference>
<reference evidence="11" key="3">
    <citation type="submission" date="2025-09" db="UniProtKB">
        <authorList>
            <consortium name="Ensembl"/>
        </authorList>
    </citation>
    <scope>IDENTIFICATION</scope>
</reference>
<evidence type="ECO:0000256" key="1">
    <source>
        <dbReference type="ARBA" id="ARBA00004613"/>
    </source>
</evidence>
<dbReference type="Ensembl" id="ENSSAUT00010055884.1">
    <property type="protein sequence ID" value="ENSSAUP00010053167.1"/>
    <property type="gene ID" value="ENSSAUG00010022022.1"/>
</dbReference>
<feature type="disulfide bond" evidence="8">
    <location>
        <begin position="69"/>
        <end position="84"/>
    </location>
</feature>
<feature type="signal peptide" evidence="9">
    <location>
        <begin position="1"/>
        <end position="25"/>
    </location>
</feature>
<feature type="chain" id="PRO_5025331603" evidence="9">
    <location>
        <begin position="26"/>
        <end position="299"/>
    </location>
</feature>
<sequence length="299" mass="33093">MHIIISMILSPLLVLLSAVLCGASAQGSVPTYERRDPLTGATLTCDKCPPGTHMAAHCTATTPTRCELCQTEHFTEFWNYLPRCLYCSNVCVDNQVVERECTVTANRVCRCVDGFYGADDFCIRHKECAPGSGVVTKGTSQTDTVCEQCTEGSFSNATSALEACVNHQVCPSGQIALLSGSIYHDTVCGTCRDLERGGETSTDFYSGLFSMHRMRVTKLRKFVTRYIYKSGEARRVRDTSVPRQRGLLMDEIRGWLAEASRDQLKRLPEMLRATQLTAMADKLDKRLEEIRQGGNCSSV</sequence>
<dbReference type="PROSITE" id="PS50050">
    <property type="entry name" value="TNFR_NGFR_2"/>
    <property type="match status" value="1"/>
</dbReference>
<evidence type="ECO:0000256" key="3">
    <source>
        <dbReference type="ARBA" id="ARBA00022703"/>
    </source>
</evidence>
<dbReference type="OMA" id="CAPCSAN"/>
<dbReference type="PANTHER" id="PTHR23097:SF90">
    <property type="entry name" value="TUMOR NECROSIS FACTOR RECEPTOR SUPERFAMILY MEMBER 11B"/>
    <property type="match status" value="1"/>
</dbReference>
<dbReference type="OrthoDB" id="9990004at2759"/>
<keyword evidence="7" id="KW-0325">Glycoprotein</keyword>
<dbReference type="Pfam" id="PF21733">
    <property type="entry name" value="Death_3"/>
    <property type="match status" value="1"/>
</dbReference>
<evidence type="ECO:0000256" key="6">
    <source>
        <dbReference type="ARBA" id="ARBA00023157"/>
    </source>
</evidence>
<feature type="domain" description="TNFR-Cys" evidence="10">
    <location>
        <begin position="68"/>
        <end position="109"/>
    </location>
</feature>
<name>A0A671XS89_SPAAU</name>
<dbReference type="GO" id="GO:0005576">
    <property type="term" value="C:extracellular region"/>
    <property type="evidence" value="ECO:0007669"/>
    <property type="project" value="UniProtKB-SubCell"/>
</dbReference>
<evidence type="ECO:0000256" key="8">
    <source>
        <dbReference type="PROSITE-ProRule" id="PRU00206"/>
    </source>
</evidence>
<protein>
    <submittedName>
        <fullName evidence="11">Tumor necrosis factor receptor superfamily member 6B-like</fullName>
    </submittedName>
</protein>
<evidence type="ECO:0000256" key="4">
    <source>
        <dbReference type="ARBA" id="ARBA00022729"/>
    </source>
</evidence>
<dbReference type="AlphaFoldDB" id="A0A671XS89"/>
<evidence type="ECO:0000259" key="10">
    <source>
        <dbReference type="PROSITE" id="PS50050"/>
    </source>
</evidence>
<dbReference type="GeneTree" id="ENSGT00940000155167"/>
<dbReference type="SMART" id="SM00208">
    <property type="entry name" value="TNFR"/>
    <property type="match status" value="4"/>
</dbReference>
<dbReference type="GO" id="GO:0006915">
    <property type="term" value="P:apoptotic process"/>
    <property type="evidence" value="ECO:0007669"/>
    <property type="project" value="UniProtKB-KW"/>
</dbReference>
<dbReference type="RefSeq" id="XP_030249426.1">
    <property type="nucleotide sequence ID" value="XM_030393566.1"/>
</dbReference>
<dbReference type="InterPro" id="IPR001368">
    <property type="entry name" value="TNFR/NGFR_Cys_rich_reg"/>
</dbReference>
<keyword evidence="4 9" id="KW-0732">Signal</keyword>
<proteinExistence type="predicted"/>
<accession>A0A671XS89</accession>
<dbReference type="Proteomes" id="UP000472265">
    <property type="component" value="Chromosome 17"/>
</dbReference>
<dbReference type="PANTHER" id="PTHR23097">
    <property type="entry name" value="TUMOR NECROSIS FACTOR RECEPTOR SUPERFAMILY MEMBER"/>
    <property type="match status" value="1"/>
</dbReference>
<dbReference type="InParanoid" id="A0A671XS89"/>
<dbReference type="Pfam" id="PF00020">
    <property type="entry name" value="TNFR_c6"/>
    <property type="match status" value="3"/>
</dbReference>
<keyword evidence="2" id="KW-0964">Secreted</keyword>
<keyword evidence="5" id="KW-0677">Repeat</keyword>
<keyword evidence="3" id="KW-0053">Apoptosis</keyword>
<evidence type="ECO:0000256" key="5">
    <source>
        <dbReference type="ARBA" id="ARBA00022737"/>
    </source>
</evidence>
<keyword evidence="6 8" id="KW-1015">Disulfide bond</keyword>
<gene>
    <name evidence="11" type="primary">LOC115567209</name>
</gene>
<evidence type="ECO:0000313" key="11">
    <source>
        <dbReference type="Ensembl" id="ENSSAUP00010053167.1"/>
    </source>
</evidence>
<evidence type="ECO:0000256" key="9">
    <source>
        <dbReference type="SAM" id="SignalP"/>
    </source>
</evidence>
<comment type="subcellular location">
    <subcellularLocation>
        <location evidence="1">Secreted</location>
    </subcellularLocation>
</comment>
<comment type="caution">
    <text evidence="8">Lacks conserved residue(s) required for the propagation of feature annotation.</text>
</comment>
<evidence type="ECO:0000256" key="7">
    <source>
        <dbReference type="ARBA" id="ARBA00023180"/>
    </source>
</evidence>
<feature type="disulfide bond" evidence="8">
    <location>
        <begin position="91"/>
        <end position="109"/>
    </location>
</feature>
<dbReference type="InterPro" id="IPR052459">
    <property type="entry name" value="TNFRSF_decoy_receptor"/>
</dbReference>
<organism evidence="11 12">
    <name type="scientific">Sparus aurata</name>
    <name type="common">Gilthead sea bream</name>
    <dbReference type="NCBI Taxonomy" id="8175"/>
    <lineage>
        <taxon>Eukaryota</taxon>
        <taxon>Metazoa</taxon>
        <taxon>Chordata</taxon>
        <taxon>Craniata</taxon>
        <taxon>Vertebrata</taxon>
        <taxon>Euteleostomi</taxon>
        <taxon>Actinopterygii</taxon>
        <taxon>Neopterygii</taxon>
        <taxon>Teleostei</taxon>
        <taxon>Neoteleostei</taxon>
        <taxon>Acanthomorphata</taxon>
        <taxon>Eupercaria</taxon>
        <taxon>Spariformes</taxon>
        <taxon>Sparidae</taxon>
        <taxon>Sparus</taxon>
    </lineage>
</organism>
<dbReference type="InterPro" id="IPR048522">
    <property type="entry name" value="Death_3_fish"/>
</dbReference>
<reference evidence="11" key="1">
    <citation type="submission" date="2021-04" db="EMBL/GenBank/DDBJ databases">
        <authorList>
            <consortium name="Wellcome Sanger Institute Data Sharing"/>
        </authorList>
    </citation>
    <scope>NUCLEOTIDE SEQUENCE [LARGE SCALE GENOMIC DNA]</scope>
</reference>
<evidence type="ECO:0000256" key="2">
    <source>
        <dbReference type="ARBA" id="ARBA00022525"/>
    </source>
</evidence>
<dbReference type="Gene3D" id="2.10.50.10">
    <property type="entry name" value="Tumor Necrosis Factor Receptor, subunit A, domain 2"/>
    <property type="match status" value="3"/>
</dbReference>
<feature type="repeat" description="TNFR-Cys" evidence="8">
    <location>
        <begin position="68"/>
        <end position="109"/>
    </location>
</feature>
<keyword evidence="12" id="KW-1185">Reference proteome</keyword>